<evidence type="ECO:0008006" key="3">
    <source>
        <dbReference type="Google" id="ProtNLM"/>
    </source>
</evidence>
<dbReference type="Proteomes" id="UP001596203">
    <property type="component" value="Unassembled WGS sequence"/>
</dbReference>
<keyword evidence="2" id="KW-1185">Reference proteome</keyword>
<dbReference type="EMBL" id="JBHSPR010000044">
    <property type="protein sequence ID" value="MFC6021506.1"/>
    <property type="molecule type" value="Genomic_DNA"/>
</dbReference>
<reference evidence="2" key="1">
    <citation type="journal article" date="2019" name="Int. J. Syst. Evol. Microbiol.">
        <title>The Global Catalogue of Microorganisms (GCM) 10K type strain sequencing project: providing services to taxonomists for standard genome sequencing and annotation.</title>
        <authorList>
            <consortium name="The Broad Institute Genomics Platform"/>
            <consortium name="The Broad Institute Genome Sequencing Center for Infectious Disease"/>
            <person name="Wu L."/>
            <person name="Ma J."/>
        </authorList>
    </citation>
    <scope>NUCLEOTIDE SEQUENCE [LARGE SCALE GENOMIC DNA]</scope>
    <source>
        <strain evidence="2">ZS-35-S2</strain>
    </source>
</reference>
<protein>
    <recommendedName>
        <fullName evidence="3">Phage gp6-like head-tail connector protein</fullName>
    </recommendedName>
</protein>
<accession>A0ABW1KIC2</accession>
<proteinExistence type="predicted"/>
<sequence>MFTLDDLEVALNRPILPGEEEYYQYLIDAVTAYIESETGVAFSLHTDETVRYRADGRGIIELFGPVVEVSDIAPVDTDPYASGWYYLPVFDGLSEVYGLCPYGVVDITYTYGYTTAEVPEDIKHAAIEAVVGRIDADNQTGDLTEKTVGDITYRFRPFGELDFSSFGSSALDAYRGVARSWRL</sequence>
<dbReference type="RefSeq" id="WP_377429755.1">
    <property type="nucleotide sequence ID" value="NZ_JBHSPR010000044.1"/>
</dbReference>
<evidence type="ECO:0000313" key="1">
    <source>
        <dbReference type="EMBL" id="MFC6021506.1"/>
    </source>
</evidence>
<name>A0ABW1KIC2_9ACTN</name>
<gene>
    <name evidence="1" type="ORF">ACFP2T_35725</name>
</gene>
<comment type="caution">
    <text evidence="1">The sequence shown here is derived from an EMBL/GenBank/DDBJ whole genome shotgun (WGS) entry which is preliminary data.</text>
</comment>
<organism evidence="1 2">
    <name type="scientific">Plantactinospora solaniradicis</name>
    <dbReference type="NCBI Taxonomy" id="1723736"/>
    <lineage>
        <taxon>Bacteria</taxon>
        <taxon>Bacillati</taxon>
        <taxon>Actinomycetota</taxon>
        <taxon>Actinomycetes</taxon>
        <taxon>Micromonosporales</taxon>
        <taxon>Micromonosporaceae</taxon>
        <taxon>Plantactinospora</taxon>
    </lineage>
</organism>
<evidence type="ECO:0000313" key="2">
    <source>
        <dbReference type="Proteomes" id="UP001596203"/>
    </source>
</evidence>